<evidence type="ECO:0000313" key="1">
    <source>
        <dbReference type="EMBL" id="KKN60280.1"/>
    </source>
</evidence>
<accession>A0A0F9RV08</accession>
<name>A0A0F9RV08_9ZZZZ</name>
<gene>
    <name evidence="1" type="ORF">LCGC14_0533300</name>
</gene>
<reference evidence="1" key="1">
    <citation type="journal article" date="2015" name="Nature">
        <title>Complex archaea that bridge the gap between prokaryotes and eukaryotes.</title>
        <authorList>
            <person name="Spang A."/>
            <person name="Saw J.H."/>
            <person name="Jorgensen S.L."/>
            <person name="Zaremba-Niedzwiedzka K."/>
            <person name="Martijn J."/>
            <person name="Lind A.E."/>
            <person name="van Eijk R."/>
            <person name="Schleper C."/>
            <person name="Guy L."/>
            <person name="Ettema T.J."/>
        </authorList>
    </citation>
    <scope>NUCLEOTIDE SEQUENCE</scope>
</reference>
<organism evidence="1">
    <name type="scientific">marine sediment metagenome</name>
    <dbReference type="NCBI Taxonomy" id="412755"/>
    <lineage>
        <taxon>unclassified sequences</taxon>
        <taxon>metagenomes</taxon>
        <taxon>ecological metagenomes</taxon>
    </lineage>
</organism>
<comment type="caution">
    <text evidence="1">The sequence shown here is derived from an EMBL/GenBank/DDBJ whole genome shotgun (WGS) entry which is preliminary data.</text>
</comment>
<dbReference type="EMBL" id="LAZR01000700">
    <property type="protein sequence ID" value="KKN60280.1"/>
    <property type="molecule type" value="Genomic_DNA"/>
</dbReference>
<protein>
    <submittedName>
        <fullName evidence="1">Uncharacterized protein</fullName>
    </submittedName>
</protein>
<dbReference type="AlphaFoldDB" id="A0A0F9RV08"/>
<proteinExistence type="predicted"/>
<sequence length="129" mass="14618">MESVTKPGYIAYTMITIEEFEDKLVAGINKISSQHLHTLIRPATLANIKYQVIDLLLGIGQELNCDAREKVIIKVESDYGKVTVSFLNPNDPIYHIHYDGTRGEIIDYHKYYHAKDLLSSFVSDTETAV</sequence>